<comment type="subcellular location">
    <subcellularLocation>
        <location evidence="1">Nucleus</location>
    </subcellularLocation>
</comment>
<evidence type="ECO:0000256" key="4">
    <source>
        <dbReference type="ARBA" id="ARBA00022840"/>
    </source>
</evidence>
<dbReference type="OrthoDB" id="1745510at2759"/>
<evidence type="ECO:0000256" key="6">
    <source>
        <dbReference type="SAM" id="MobiDB-lite"/>
    </source>
</evidence>
<evidence type="ECO:0000256" key="3">
    <source>
        <dbReference type="ARBA" id="ARBA00022806"/>
    </source>
</evidence>
<protein>
    <submittedName>
        <fullName evidence="7">Uncharacterized protein</fullName>
    </submittedName>
</protein>
<evidence type="ECO:0000313" key="8">
    <source>
        <dbReference type="Proteomes" id="UP000604825"/>
    </source>
</evidence>
<keyword evidence="8" id="KW-1185">Reference proteome</keyword>
<keyword evidence="3" id="KW-0378">Hydrolase</keyword>
<gene>
    <name evidence="7" type="ORF">NCGR_LOCUS5478</name>
</gene>
<organism evidence="7 8">
    <name type="scientific">Miscanthus lutarioriparius</name>
    <dbReference type="NCBI Taxonomy" id="422564"/>
    <lineage>
        <taxon>Eukaryota</taxon>
        <taxon>Viridiplantae</taxon>
        <taxon>Streptophyta</taxon>
        <taxon>Embryophyta</taxon>
        <taxon>Tracheophyta</taxon>
        <taxon>Spermatophyta</taxon>
        <taxon>Magnoliopsida</taxon>
        <taxon>Liliopsida</taxon>
        <taxon>Poales</taxon>
        <taxon>Poaceae</taxon>
        <taxon>PACMAD clade</taxon>
        <taxon>Panicoideae</taxon>
        <taxon>Andropogonodae</taxon>
        <taxon>Andropogoneae</taxon>
        <taxon>Saccharinae</taxon>
        <taxon>Miscanthus</taxon>
    </lineage>
</organism>
<keyword evidence="3" id="KW-0347">Helicase</keyword>
<keyword evidence="4" id="KW-0067">ATP-binding</keyword>
<evidence type="ECO:0000256" key="1">
    <source>
        <dbReference type="ARBA" id="ARBA00004123"/>
    </source>
</evidence>
<name>A0A811MLK3_9POAL</name>
<dbReference type="GO" id="GO:0080188">
    <property type="term" value="P:gene silencing by siRNA-directed DNA methylation"/>
    <property type="evidence" value="ECO:0007669"/>
    <property type="project" value="InterPro"/>
</dbReference>
<feature type="compositionally biased region" description="Basic and acidic residues" evidence="6">
    <location>
        <begin position="173"/>
        <end position="183"/>
    </location>
</feature>
<evidence type="ECO:0000256" key="2">
    <source>
        <dbReference type="ARBA" id="ARBA00022741"/>
    </source>
</evidence>
<dbReference type="Proteomes" id="UP000604825">
    <property type="component" value="Unassembled WGS sequence"/>
</dbReference>
<dbReference type="PANTHER" id="PTHR45821">
    <property type="entry name" value="SNF2 DOMAIN-CONTAINING PROTEIN CLASSY 2-RELATED"/>
    <property type="match status" value="1"/>
</dbReference>
<reference evidence="7" key="1">
    <citation type="submission" date="2020-10" db="EMBL/GenBank/DDBJ databases">
        <authorList>
            <person name="Han B."/>
            <person name="Lu T."/>
            <person name="Zhao Q."/>
            <person name="Huang X."/>
            <person name="Zhao Y."/>
        </authorList>
    </citation>
    <scope>NUCLEOTIDE SEQUENCE</scope>
</reference>
<evidence type="ECO:0000313" key="7">
    <source>
        <dbReference type="EMBL" id="CAD6209271.1"/>
    </source>
</evidence>
<keyword evidence="2" id="KW-0547">Nucleotide-binding</keyword>
<feature type="region of interest" description="Disordered" evidence="6">
    <location>
        <begin position="150"/>
        <end position="183"/>
    </location>
</feature>
<sequence length="310" mass="34806">MTPSGIRRPGSGANHSIRSEETPLPSPDDEDRNRSGCSKLASEIGKGLATSELARNITERVTYNGSQAFLTMHADGDKNIQIVPHGQCSALVNQLPLQTSWQPSIQFERVVLQKRPEEQRMQDVVAASIAEKRAETQVFLSLPMEKKRRRSDLSLHVSEDTTTVPEQRRKRKEKEENKKSESDGLEDYWKDFALAVESTKLDEVDEAANEKEEGNGMMGDIDCNHDIRIHEDLGHVCHVCGMIVRRADSIIDCEWKKLLFRARTCRFEPARSCGTPHFTSPLYLVPGSTSTALATGYTGRGRHFPVLSRF</sequence>
<dbReference type="EMBL" id="CAJGYO010000002">
    <property type="protein sequence ID" value="CAD6209271.1"/>
    <property type="molecule type" value="Genomic_DNA"/>
</dbReference>
<dbReference type="GO" id="GO:0005524">
    <property type="term" value="F:ATP binding"/>
    <property type="evidence" value="ECO:0007669"/>
    <property type="project" value="UniProtKB-KW"/>
</dbReference>
<dbReference type="InterPro" id="IPR044567">
    <property type="entry name" value="CLSY/DRD1"/>
</dbReference>
<evidence type="ECO:0000256" key="5">
    <source>
        <dbReference type="ARBA" id="ARBA00023242"/>
    </source>
</evidence>
<comment type="caution">
    <text evidence="7">The sequence shown here is derived from an EMBL/GenBank/DDBJ whole genome shotgun (WGS) entry which is preliminary data.</text>
</comment>
<dbReference type="AlphaFoldDB" id="A0A811MLK3"/>
<accession>A0A811MLK3</accession>
<feature type="region of interest" description="Disordered" evidence="6">
    <location>
        <begin position="1"/>
        <end position="39"/>
    </location>
</feature>
<proteinExistence type="predicted"/>
<dbReference type="GO" id="GO:0005634">
    <property type="term" value="C:nucleus"/>
    <property type="evidence" value="ECO:0007669"/>
    <property type="project" value="UniProtKB-SubCell"/>
</dbReference>
<dbReference type="GO" id="GO:0004386">
    <property type="term" value="F:helicase activity"/>
    <property type="evidence" value="ECO:0007669"/>
    <property type="project" value="UniProtKB-KW"/>
</dbReference>
<keyword evidence="5" id="KW-0539">Nucleus</keyword>
<dbReference type="PANTHER" id="PTHR45821:SF1">
    <property type="entry name" value="ATP-DEPENDENT HELICASE FAMILY PROTEIN-RELATED"/>
    <property type="match status" value="1"/>
</dbReference>